<dbReference type="RefSeq" id="WP_146416071.1">
    <property type="nucleotide sequence ID" value="NZ_SJPZ01000002.1"/>
</dbReference>
<reference evidence="1 2" key="1">
    <citation type="submission" date="2019-02" db="EMBL/GenBank/DDBJ databases">
        <title>Deep-cultivation of Planctomycetes and their phenomic and genomic characterization uncovers novel biology.</title>
        <authorList>
            <person name="Wiegand S."/>
            <person name="Jogler M."/>
            <person name="Boedeker C."/>
            <person name="Pinto D."/>
            <person name="Vollmers J."/>
            <person name="Rivas-Marin E."/>
            <person name="Kohn T."/>
            <person name="Peeters S.H."/>
            <person name="Heuer A."/>
            <person name="Rast P."/>
            <person name="Oberbeckmann S."/>
            <person name="Bunk B."/>
            <person name="Jeske O."/>
            <person name="Meyerdierks A."/>
            <person name="Storesund J.E."/>
            <person name="Kallscheuer N."/>
            <person name="Luecker S."/>
            <person name="Lage O.M."/>
            <person name="Pohl T."/>
            <person name="Merkel B.J."/>
            <person name="Hornburger P."/>
            <person name="Mueller R.-W."/>
            <person name="Bruemmer F."/>
            <person name="Labrenz M."/>
            <person name="Spormann A.M."/>
            <person name="Op Den Camp H."/>
            <person name="Overmann J."/>
            <person name="Amann R."/>
            <person name="Jetten M.S.M."/>
            <person name="Mascher T."/>
            <person name="Medema M.H."/>
            <person name="Devos D.P."/>
            <person name="Kaster A.-K."/>
            <person name="Ovreas L."/>
            <person name="Rohde M."/>
            <person name="Galperin M.Y."/>
            <person name="Jogler C."/>
        </authorList>
    </citation>
    <scope>NUCLEOTIDE SEQUENCE [LARGE SCALE GENOMIC DNA]</scope>
    <source>
        <strain evidence="1 2">V7</strain>
    </source>
</reference>
<accession>A0A5C6FMY0</accession>
<proteinExistence type="predicted"/>
<protein>
    <submittedName>
        <fullName evidence="1">Uncharacterized protein</fullName>
    </submittedName>
</protein>
<evidence type="ECO:0000313" key="2">
    <source>
        <dbReference type="Proteomes" id="UP000316476"/>
    </source>
</evidence>
<comment type="caution">
    <text evidence="1">The sequence shown here is derived from an EMBL/GenBank/DDBJ whole genome shotgun (WGS) entry which is preliminary data.</text>
</comment>
<dbReference type="AlphaFoldDB" id="A0A5C6FMY0"/>
<gene>
    <name evidence="1" type="ORF">V7x_52150</name>
</gene>
<evidence type="ECO:0000313" key="1">
    <source>
        <dbReference type="EMBL" id="TWU63475.1"/>
    </source>
</evidence>
<dbReference type="OrthoDB" id="8419673at2"/>
<dbReference type="Proteomes" id="UP000316476">
    <property type="component" value="Unassembled WGS sequence"/>
</dbReference>
<name>A0A5C6FMY0_9PLAN</name>
<organism evidence="1 2">
    <name type="scientific">Crateriforma conspicua</name>
    <dbReference type="NCBI Taxonomy" id="2527996"/>
    <lineage>
        <taxon>Bacteria</taxon>
        <taxon>Pseudomonadati</taxon>
        <taxon>Planctomycetota</taxon>
        <taxon>Planctomycetia</taxon>
        <taxon>Planctomycetales</taxon>
        <taxon>Planctomycetaceae</taxon>
        <taxon>Crateriforma</taxon>
    </lineage>
</organism>
<dbReference type="EMBL" id="SJPZ01000002">
    <property type="protein sequence ID" value="TWU63475.1"/>
    <property type="molecule type" value="Genomic_DNA"/>
</dbReference>
<sequence length="114" mass="13197">MSSTRIVTRLPLDRLWDDDGDIAAQRERYLSRPLLRDMLRQHPVEFYVADIGSPLRRVDVESCYQFWKSEAAANVVDDSEAGFRLEDFPGQFAYVASEWSGEIQTPIVLLEKHH</sequence>